<dbReference type="Pfam" id="PF03475">
    <property type="entry name" value="YiiM_3-alpha"/>
    <property type="match status" value="1"/>
</dbReference>
<evidence type="ECO:0000259" key="1">
    <source>
        <dbReference type="Pfam" id="PF03475"/>
    </source>
</evidence>
<feature type="domain" description="YiiM-like triple helical" evidence="1">
    <location>
        <begin position="23"/>
        <end position="64"/>
    </location>
</feature>
<dbReference type="SUPFAM" id="SSF50800">
    <property type="entry name" value="PK beta-barrel domain-like"/>
    <property type="match status" value="1"/>
</dbReference>
<protein>
    <recommendedName>
        <fullName evidence="1">YiiM-like triple helical domain-containing protein</fullName>
    </recommendedName>
</protein>
<comment type="caution">
    <text evidence="2">The sequence shown here is derived from an EMBL/GenBank/DDBJ whole genome shotgun (WGS) entry which is preliminary data.</text>
</comment>
<accession>A0A6G3ZYL7</accession>
<evidence type="ECO:0000313" key="2">
    <source>
        <dbReference type="EMBL" id="NEW06784.1"/>
    </source>
</evidence>
<proteinExistence type="predicted"/>
<dbReference type="Gene3D" id="2.40.33.20">
    <property type="entry name" value="PK beta-barrel domain-like"/>
    <property type="match status" value="1"/>
</dbReference>
<organism evidence="2">
    <name type="scientific">Paenibacillus sp. SYP-B3998</name>
    <dbReference type="NCBI Taxonomy" id="2678564"/>
    <lineage>
        <taxon>Bacteria</taxon>
        <taxon>Bacillati</taxon>
        <taxon>Bacillota</taxon>
        <taxon>Bacilli</taxon>
        <taxon>Bacillales</taxon>
        <taxon>Paenibacillaceae</taxon>
        <taxon>Paenibacillus</taxon>
    </lineage>
</organism>
<dbReference type="InterPro" id="IPR005163">
    <property type="entry name" value="Tri_helical_YiiM-like"/>
</dbReference>
<sequence>MLKEGRVSLTDRLIQISSHPKSITVAFANQIMHVEKERIEDVKRILEVEELSVNWRQTFTKRLTGNEPDAHKRLTGQ</sequence>
<gene>
    <name evidence="2" type="ORF">GK047_12250</name>
</gene>
<dbReference type="EMBL" id="JAAIKC010000003">
    <property type="protein sequence ID" value="NEW06784.1"/>
    <property type="molecule type" value="Genomic_DNA"/>
</dbReference>
<reference evidence="2" key="1">
    <citation type="submission" date="2020-02" db="EMBL/GenBank/DDBJ databases">
        <authorList>
            <person name="Shen X.-R."/>
            <person name="Zhang Y.-X."/>
        </authorList>
    </citation>
    <scope>NUCLEOTIDE SEQUENCE</scope>
    <source>
        <strain evidence="2">SYP-B3998</strain>
    </source>
</reference>
<name>A0A6G3ZYL7_9BACL</name>
<dbReference type="AlphaFoldDB" id="A0A6G3ZYL7"/>
<dbReference type="InterPro" id="IPR011037">
    <property type="entry name" value="Pyrv_Knase-like_insert_dom_sf"/>
</dbReference>